<evidence type="ECO:0000256" key="3">
    <source>
        <dbReference type="ARBA" id="ARBA00022553"/>
    </source>
</evidence>
<dbReference type="InterPro" id="IPR036097">
    <property type="entry name" value="HisK_dim/P_sf"/>
</dbReference>
<dbReference type="CDD" id="cd00082">
    <property type="entry name" value="HisKA"/>
    <property type="match status" value="2"/>
</dbReference>
<dbReference type="SUPFAM" id="SSF55781">
    <property type="entry name" value="GAF domain-like"/>
    <property type="match status" value="1"/>
</dbReference>
<proteinExistence type="predicted"/>
<dbReference type="InterPro" id="IPR011006">
    <property type="entry name" value="CheY-like_superfamily"/>
</dbReference>
<evidence type="ECO:0000256" key="2">
    <source>
        <dbReference type="ARBA" id="ARBA00012438"/>
    </source>
</evidence>
<feature type="domain" description="Response regulatory" evidence="6">
    <location>
        <begin position="621"/>
        <end position="736"/>
    </location>
</feature>
<dbReference type="InterPro" id="IPR000700">
    <property type="entry name" value="PAS-assoc_C"/>
</dbReference>
<feature type="domain" description="Histidine kinase" evidence="5">
    <location>
        <begin position="1150"/>
        <end position="1372"/>
    </location>
</feature>
<dbReference type="SMART" id="SM00086">
    <property type="entry name" value="PAC"/>
    <property type="match status" value="1"/>
</dbReference>
<dbReference type="InterPro" id="IPR003594">
    <property type="entry name" value="HATPase_dom"/>
</dbReference>
<accession>A0ABX7I3W7</accession>
<dbReference type="Pfam" id="PF02518">
    <property type="entry name" value="HATPase_c"/>
    <property type="match status" value="2"/>
</dbReference>
<evidence type="ECO:0000313" key="9">
    <source>
        <dbReference type="Proteomes" id="UP000612680"/>
    </source>
</evidence>
<evidence type="ECO:0000259" key="6">
    <source>
        <dbReference type="PROSITE" id="PS50110"/>
    </source>
</evidence>
<organism evidence="8 9">
    <name type="scientific">Dyadobacter sandarakinus</name>
    <dbReference type="NCBI Taxonomy" id="2747268"/>
    <lineage>
        <taxon>Bacteria</taxon>
        <taxon>Pseudomonadati</taxon>
        <taxon>Bacteroidota</taxon>
        <taxon>Cytophagia</taxon>
        <taxon>Cytophagales</taxon>
        <taxon>Spirosomataceae</taxon>
        <taxon>Dyadobacter</taxon>
    </lineage>
</organism>
<evidence type="ECO:0000256" key="1">
    <source>
        <dbReference type="ARBA" id="ARBA00000085"/>
    </source>
</evidence>
<dbReference type="Gene3D" id="3.30.565.10">
    <property type="entry name" value="Histidine kinase-like ATPase, C-terminal domain"/>
    <property type="match status" value="2"/>
</dbReference>
<dbReference type="Gene3D" id="3.30.450.40">
    <property type="match status" value="1"/>
</dbReference>
<dbReference type="Gene3D" id="3.40.50.2300">
    <property type="match status" value="1"/>
</dbReference>
<dbReference type="SMART" id="SM00387">
    <property type="entry name" value="HATPase_c"/>
    <property type="match status" value="2"/>
</dbReference>
<dbReference type="SUPFAM" id="SSF55874">
    <property type="entry name" value="ATPase domain of HSP90 chaperone/DNA topoisomerase II/histidine kinase"/>
    <property type="match status" value="2"/>
</dbReference>
<dbReference type="SUPFAM" id="SSF47384">
    <property type="entry name" value="Homodimeric domain of signal transducing histidine kinase"/>
    <property type="match status" value="2"/>
</dbReference>
<feature type="domain" description="Histidine kinase" evidence="5">
    <location>
        <begin position="352"/>
        <end position="568"/>
    </location>
</feature>
<evidence type="ECO:0000256" key="4">
    <source>
        <dbReference type="PROSITE-ProRule" id="PRU00169"/>
    </source>
</evidence>
<dbReference type="NCBIfam" id="TIGR00229">
    <property type="entry name" value="sensory_box"/>
    <property type="match status" value="1"/>
</dbReference>
<dbReference type="InterPro" id="IPR000014">
    <property type="entry name" value="PAS"/>
</dbReference>
<dbReference type="InterPro" id="IPR013656">
    <property type="entry name" value="PAS_4"/>
</dbReference>
<dbReference type="SUPFAM" id="SSF55785">
    <property type="entry name" value="PYP-like sensor domain (PAS domain)"/>
    <property type="match status" value="2"/>
</dbReference>
<dbReference type="InterPro" id="IPR035965">
    <property type="entry name" value="PAS-like_dom_sf"/>
</dbReference>
<keyword evidence="3 4" id="KW-0597">Phosphoprotein</keyword>
<dbReference type="PANTHER" id="PTHR43547:SF2">
    <property type="entry name" value="HYBRID SIGNAL TRANSDUCTION HISTIDINE KINASE C"/>
    <property type="match status" value="1"/>
</dbReference>
<feature type="modified residue" description="4-aspartylphosphate" evidence="4">
    <location>
        <position position="669"/>
    </location>
</feature>
<dbReference type="CDD" id="cd00130">
    <property type="entry name" value="PAS"/>
    <property type="match status" value="1"/>
</dbReference>
<dbReference type="Pfam" id="PF00512">
    <property type="entry name" value="HisKA"/>
    <property type="match status" value="2"/>
</dbReference>
<dbReference type="InterPro" id="IPR001610">
    <property type="entry name" value="PAC"/>
</dbReference>
<comment type="catalytic activity">
    <reaction evidence="1">
        <text>ATP + protein L-histidine = ADP + protein N-phospho-L-histidine.</text>
        <dbReference type="EC" id="2.7.13.3"/>
    </reaction>
</comment>
<dbReference type="PROSITE" id="PS50110">
    <property type="entry name" value="RESPONSE_REGULATORY"/>
    <property type="match status" value="1"/>
</dbReference>
<dbReference type="InterPro" id="IPR013655">
    <property type="entry name" value="PAS_fold_3"/>
</dbReference>
<dbReference type="CDD" id="cd16922">
    <property type="entry name" value="HATPase_EvgS-ArcB-TorS-like"/>
    <property type="match status" value="1"/>
</dbReference>
<dbReference type="InterPro" id="IPR005467">
    <property type="entry name" value="His_kinase_dom"/>
</dbReference>
<dbReference type="PROSITE" id="PS50113">
    <property type="entry name" value="PAC"/>
    <property type="match status" value="1"/>
</dbReference>
<dbReference type="InterPro" id="IPR029016">
    <property type="entry name" value="GAF-like_dom_sf"/>
</dbReference>
<evidence type="ECO:0000313" key="8">
    <source>
        <dbReference type="EMBL" id="QRR00620.1"/>
    </source>
</evidence>
<dbReference type="Gene3D" id="3.30.450.20">
    <property type="entry name" value="PAS domain"/>
    <property type="match status" value="4"/>
</dbReference>
<protein>
    <recommendedName>
        <fullName evidence="2">histidine kinase</fullName>
        <ecNumber evidence="2">2.7.13.3</ecNumber>
    </recommendedName>
</protein>
<sequence length="1372" mass="155745">MNNGTSLEFLAGGGEMGDRIRSFDWEATPLGIPEHWPQSLRTCVRIMLSSKQPIWIGWGSQLIKLYNDAYIDIVRGKHPIALGQPASVVWKDIWRDIEPLLTKAMTTDEGTYVESQLLIMERSGFPEETYYTFSYTPVLDEGGRPAGIICYNTADTDRIVNERLLRTMQQLDTLAQKKNEKEIYEQAVWALGSNPRDFPLAIIYKIDKEGTEARMAAASGIIEDHPALPPVINLQNPDTAAETMSKAVLGNRIVESTGNHRWKDLPKGVWDVQPWHYVDIPIKSGNKKYPLAVLTVGLNPYRKFDDAYRNFIQLVADQISLGVNNALAYEEERKRAKMLEELDKAKTLFFTNVSHEFRTPLMLMLGPLEELLNDQDVQSAAHEKLEVTHRNALRLLKLVNTLLDFSRIESGRIRASFVLTDLADYTSNLAANFRSVVEKAGLKLVVHVVDNPSPVYIDRQMWEKIIFNLLSNAFKYTLEGSITITVSSEHGQAVVRVTDTGVGIPAKELPKMFERFHRIQNTAGRTFEGTGIGLSLIKELVQLHEGSITVESTSEKGSTFIVKLPVGKSHIRPQQAFEEDPGFDDIVSAFYIEEASSLLDQHADTQQLPAPVSSEMASAETILIVDDNADMRQHVQSLIGRRYQTRTAGNGVEALKVIAEFQPSLILSDIMMPEMDGIELLRRIKDNPATASIPMILITARAGEESKIEGYEIGADDYLIKPFSANELIARIKAQLRIAGAHRHIQKKLESYLMQMPAGVALVECPGFRYTMANALFRNISGTTQLTMMGARLKEAFKDKKLDLNALYRQVYTTGKPFTCRELAFEPVHTGLAAAIYYDVLIYPIRDADEQVSEIMVHMVDTTAQVEAMKRIEASEKQFRSVLLESPNIFLILRGAEMRISFVNPPLLRSWDKTEQIVGKTLLEVLPELRGQPFPTLLEQVYRTGKLYYGNEEKASILIKGVAQDFYYNYVYQPIFDIENRISGITVMATDITEEVRSRRVIEESEEKFRMLTETLPQLVWMTDKDGTLQFASRQWLEYSGMILYEGNVVARLIHPDEQQHVVDVWQESLRTGNIFRVEVRLKNRHGDYRWHYGQGVPMRNEEGEIRNWIGTYTDIHDQKMFTDDLEKKIQQRTLDLVKANRELESFNYIASHDLQEPLRKIQTFINLIQKSPDDRGATERYFTKIYSSAERMSELIHSVLEYSRLSNTGDEFAEVDLNRVLEDVRTDFELLIQEKNATIEYDQLPVVRANAFRMSQLFSNLISNSLKFTQRDPVISIVWEKVPGESIPAAGGMDAGKAYMHMVFKDNGIGFEPEFSEKIFTLFQRLHGKHEYSGTGIGLSIVKKIIEQHEGFIAAESEPGSGATFHIWLPA</sequence>
<dbReference type="SUPFAM" id="SSF52172">
    <property type="entry name" value="CheY-like"/>
    <property type="match status" value="1"/>
</dbReference>
<dbReference type="EMBL" id="CP056775">
    <property type="protein sequence ID" value="QRR00620.1"/>
    <property type="molecule type" value="Genomic_DNA"/>
</dbReference>
<dbReference type="Gene3D" id="1.10.287.130">
    <property type="match status" value="2"/>
</dbReference>
<evidence type="ECO:0000259" key="7">
    <source>
        <dbReference type="PROSITE" id="PS50113"/>
    </source>
</evidence>
<dbReference type="PRINTS" id="PR00344">
    <property type="entry name" value="BCTRLSENSOR"/>
</dbReference>
<dbReference type="SMART" id="SM00388">
    <property type="entry name" value="HisKA"/>
    <property type="match status" value="2"/>
</dbReference>
<dbReference type="RefSeq" id="WP_204661841.1">
    <property type="nucleotide sequence ID" value="NZ_CP056775.1"/>
</dbReference>
<feature type="domain" description="PAC" evidence="7">
    <location>
        <begin position="1076"/>
        <end position="1128"/>
    </location>
</feature>
<dbReference type="Pfam" id="PF08448">
    <property type="entry name" value="PAS_4"/>
    <property type="match status" value="1"/>
</dbReference>
<gene>
    <name evidence="8" type="ORF">HWI92_06710</name>
</gene>
<dbReference type="InterPro" id="IPR003661">
    <property type="entry name" value="HisK_dim/P_dom"/>
</dbReference>
<evidence type="ECO:0000259" key="5">
    <source>
        <dbReference type="PROSITE" id="PS50109"/>
    </source>
</evidence>
<dbReference type="Proteomes" id="UP000612680">
    <property type="component" value="Chromosome"/>
</dbReference>
<dbReference type="PROSITE" id="PS50109">
    <property type="entry name" value="HIS_KIN"/>
    <property type="match status" value="2"/>
</dbReference>
<dbReference type="InterPro" id="IPR001789">
    <property type="entry name" value="Sig_transdc_resp-reg_receiver"/>
</dbReference>
<keyword evidence="9" id="KW-1185">Reference proteome</keyword>
<dbReference type="Pfam" id="PF00072">
    <property type="entry name" value="Response_reg"/>
    <property type="match status" value="1"/>
</dbReference>
<dbReference type="InterPro" id="IPR036890">
    <property type="entry name" value="HATPase_C_sf"/>
</dbReference>
<reference evidence="8 9" key="1">
    <citation type="submission" date="2020-06" db="EMBL/GenBank/DDBJ databases">
        <title>Dyadobacter sandarakinus sp. nov., isolated from the soil of the Arctic Yellow River Station.</title>
        <authorList>
            <person name="Zhang Y."/>
            <person name="Peng F."/>
        </authorList>
    </citation>
    <scope>NUCLEOTIDE SEQUENCE [LARGE SCALE GENOMIC DNA]</scope>
    <source>
        <strain evidence="8 9">Q3-56</strain>
    </source>
</reference>
<dbReference type="Pfam" id="PF08447">
    <property type="entry name" value="PAS_3"/>
    <property type="match status" value="1"/>
</dbReference>
<dbReference type="SMART" id="SM00448">
    <property type="entry name" value="REC"/>
    <property type="match status" value="1"/>
</dbReference>
<dbReference type="PANTHER" id="PTHR43547">
    <property type="entry name" value="TWO-COMPONENT HISTIDINE KINASE"/>
    <property type="match status" value="1"/>
</dbReference>
<name>A0ABX7I3W7_9BACT</name>
<dbReference type="EC" id="2.7.13.3" evidence="2"/>
<dbReference type="SMART" id="SM00091">
    <property type="entry name" value="PAS"/>
    <property type="match status" value="3"/>
</dbReference>
<dbReference type="InterPro" id="IPR004358">
    <property type="entry name" value="Sig_transdc_His_kin-like_C"/>
</dbReference>